<proteinExistence type="predicted"/>
<keyword evidence="3" id="KW-1185">Reference proteome</keyword>
<protein>
    <submittedName>
        <fullName evidence="2">Uncharacterized protein</fullName>
    </submittedName>
</protein>
<dbReference type="AlphaFoldDB" id="A0A8J9Y1E9"/>
<name>A0A8J9Y1E9_9NEOP</name>
<feature type="non-terminal residue" evidence="2">
    <location>
        <position position="84"/>
    </location>
</feature>
<feature type="compositionally biased region" description="Basic and acidic residues" evidence="1">
    <location>
        <begin position="1"/>
        <end position="21"/>
    </location>
</feature>
<evidence type="ECO:0000313" key="2">
    <source>
        <dbReference type="EMBL" id="CAH0715344.1"/>
    </source>
</evidence>
<evidence type="ECO:0000313" key="3">
    <source>
        <dbReference type="Proteomes" id="UP000838878"/>
    </source>
</evidence>
<dbReference type="Proteomes" id="UP000838878">
    <property type="component" value="Chromosome 10"/>
</dbReference>
<gene>
    <name evidence="2" type="ORF">BINO364_LOCUS2278</name>
</gene>
<evidence type="ECO:0000256" key="1">
    <source>
        <dbReference type="SAM" id="MobiDB-lite"/>
    </source>
</evidence>
<accession>A0A8J9Y1E9</accession>
<feature type="region of interest" description="Disordered" evidence="1">
    <location>
        <begin position="1"/>
        <end position="30"/>
    </location>
</feature>
<reference evidence="2" key="1">
    <citation type="submission" date="2021-12" db="EMBL/GenBank/DDBJ databases">
        <authorList>
            <person name="Martin H S."/>
        </authorList>
    </citation>
    <scope>NUCLEOTIDE SEQUENCE</scope>
</reference>
<sequence>MNNISEEEHQRKVYKDEELKKTKPTWPRNADDIIQKDYHQALRKASAIYNERKENEPKQANMITIKKESADQATLIDQSESDYF</sequence>
<organism evidence="2 3">
    <name type="scientific">Brenthis ino</name>
    <name type="common">lesser marbled fritillary</name>
    <dbReference type="NCBI Taxonomy" id="405034"/>
    <lineage>
        <taxon>Eukaryota</taxon>
        <taxon>Metazoa</taxon>
        <taxon>Ecdysozoa</taxon>
        <taxon>Arthropoda</taxon>
        <taxon>Hexapoda</taxon>
        <taxon>Insecta</taxon>
        <taxon>Pterygota</taxon>
        <taxon>Neoptera</taxon>
        <taxon>Endopterygota</taxon>
        <taxon>Lepidoptera</taxon>
        <taxon>Glossata</taxon>
        <taxon>Ditrysia</taxon>
        <taxon>Papilionoidea</taxon>
        <taxon>Nymphalidae</taxon>
        <taxon>Heliconiinae</taxon>
        <taxon>Argynnini</taxon>
        <taxon>Brenthis</taxon>
    </lineage>
</organism>
<dbReference type="EMBL" id="OV170230">
    <property type="protein sequence ID" value="CAH0715344.1"/>
    <property type="molecule type" value="Genomic_DNA"/>
</dbReference>